<dbReference type="PROSITE" id="PS51186">
    <property type="entry name" value="GNAT"/>
    <property type="match status" value="1"/>
</dbReference>
<dbReference type="InterPro" id="IPR016181">
    <property type="entry name" value="Acyl_CoA_acyltransferase"/>
</dbReference>
<gene>
    <name evidence="4" type="ORF">GCM10007167_03420</name>
</gene>
<reference evidence="4" key="1">
    <citation type="journal article" date="2014" name="Int. J. Syst. Evol. Microbiol.">
        <title>Complete genome sequence of Corynebacterium casei LMG S-19264T (=DSM 44701T), isolated from a smear-ripened cheese.</title>
        <authorList>
            <consortium name="US DOE Joint Genome Institute (JGI-PGF)"/>
            <person name="Walter F."/>
            <person name="Albersmeier A."/>
            <person name="Kalinowski J."/>
            <person name="Ruckert C."/>
        </authorList>
    </citation>
    <scope>NUCLEOTIDE SEQUENCE</scope>
    <source>
        <strain evidence="4">KCTC 32020</strain>
    </source>
</reference>
<dbReference type="PANTHER" id="PTHR43877">
    <property type="entry name" value="AMINOALKYLPHOSPHONATE N-ACETYLTRANSFERASE-RELATED-RELATED"/>
    <property type="match status" value="1"/>
</dbReference>
<dbReference type="Proteomes" id="UP000636453">
    <property type="component" value="Unassembled WGS sequence"/>
</dbReference>
<dbReference type="PROSITE" id="PS50007">
    <property type="entry name" value="PIPLC_X_DOMAIN"/>
    <property type="match status" value="1"/>
</dbReference>
<evidence type="ECO:0000259" key="3">
    <source>
        <dbReference type="PROSITE" id="PS51186"/>
    </source>
</evidence>
<organism evidence="4 5">
    <name type="scientific">Vulcaniibacterium thermophilum</name>
    <dbReference type="NCBI Taxonomy" id="1169913"/>
    <lineage>
        <taxon>Bacteria</taxon>
        <taxon>Pseudomonadati</taxon>
        <taxon>Pseudomonadota</taxon>
        <taxon>Gammaproteobacteria</taxon>
        <taxon>Lysobacterales</taxon>
        <taxon>Lysobacteraceae</taxon>
        <taxon>Vulcaniibacterium</taxon>
    </lineage>
</organism>
<comment type="caution">
    <text evidence="4">The sequence shown here is derived from an EMBL/GenBank/DDBJ whole genome shotgun (WGS) entry which is preliminary data.</text>
</comment>
<dbReference type="Pfam" id="PF00583">
    <property type="entry name" value="Acetyltransf_1"/>
    <property type="match status" value="1"/>
</dbReference>
<dbReference type="AlphaFoldDB" id="A0A918YXE0"/>
<dbReference type="InterPro" id="IPR050832">
    <property type="entry name" value="Bact_Acetyltransf"/>
</dbReference>
<protein>
    <recommendedName>
        <fullName evidence="3">N-acetyltransferase domain-containing protein</fullName>
    </recommendedName>
</protein>
<keyword evidence="1" id="KW-0808">Transferase</keyword>
<name>A0A918YXE0_9GAMM</name>
<sequence>MAVAMATAVPPLVTRPLARDDWPAIERLFGANGACGGCWCMWWRVPMGGRTWDAAKGEPNRRAFRALVESGRASGVLAFAQDEPVGWCAVGPRGEFPRLERSRGLARDWDARTWSLNCLFVPAKHRGRGVASALVAAAVAHARTRGARELEAYPQAVRPGVPLAGAFAWTGVPSLFLAQGFEPVVPHERGRGLYLLRL</sequence>
<keyword evidence="5" id="KW-1185">Reference proteome</keyword>
<evidence type="ECO:0000313" key="5">
    <source>
        <dbReference type="Proteomes" id="UP000636453"/>
    </source>
</evidence>
<keyword evidence="2" id="KW-0012">Acyltransferase</keyword>
<dbReference type="EMBL" id="BNCF01000001">
    <property type="protein sequence ID" value="GHE25809.1"/>
    <property type="molecule type" value="Genomic_DNA"/>
</dbReference>
<reference evidence="4" key="2">
    <citation type="submission" date="2020-09" db="EMBL/GenBank/DDBJ databases">
        <authorList>
            <person name="Sun Q."/>
            <person name="Kim S."/>
        </authorList>
    </citation>
    <scope>NUCLEOTIDE SEQUENCE</scope>
    <source>
        <strain evidence="4">KCTC 32020</strain>
    </source>
</reference>
<dbReference type="SUPFAM" id="SSF55729">
    <property type="entry name" value="Acyl-CoA N-acyltransferases (Nat)"/>
    <property type="match status" value="1"/>
</dbReference>
<feature type="domain" description="N-acetyltransferase" evidence="3">
    <location>
        <begin position="12"/>
        <end position="198"/>
    </location>
</feature>
<dbReference type="GO" id="GO:0016747">
    <property type="term" value="F:acyltransferase activity, transferring groups other than amino-acyl groups"/>
    <property type="evidence" value="ECO:0007669"/>
    <property type="project" value="InterPro"/>
</dbReference>
<evidence type="ECO:0000256" key="1">
    <source>
        <dbReference type="ARBA" id="ARBA00022679"/>
    </source>
</evidence>
<evidence type="ECO:0000256" key="2">
    <source>
        <dbReference type="ARBA" id="ARBA00023315"/>
    </source>
</evidence>
<accession>A0A918YXE0</accession>
<evidence type="ECO:0000313" key="4">
    <source>
        <dbReference type="EMBL" id="GHE25809.1"/>
    </source>
</evidence>
<dbReference type="InterPro" id="IPR000182">
    <property type="entry name" value="GNAT_dom"/>
</dbReference>
<dbReference type="Gene3D" id="3.40.630.30">
    <property type="match status" value="1"/>
</dbReference>
<proteinExistence type="predicted"/>